<evidence type="ECO:0000313" key="3">
    <source>
        <dbReference type="RefSeq" id="XP_015516728.1"/>
    </source>
</evidence>
<feature type="region of interest" description="Disordered" evidence="1">
    <location>
        <begin position="590"/>
        <end position="617"/>
    </location>
</feature>
<dbReference type="KEGG" id="nlo:107222036"/>
<feature type="region of interest" description="Disordered" evidence="1">
    <location>
        <begin position="225"/>
        <end position="255"/>
    </location>
</feature>
<reference evidence="3" key="1">
    <citation type="submission" date="2025-08" db="UniProtKB">
        <authorList>
            <consortium name="RefSeq"/>
        </authorList>
    </citation>
    <scope>IDENTIFICATION</scope>
    <source>
        <tissue evidence="3">Thorax and Abdomen</tissue>
    </source>
</reference>
<dbReference type="InParanoid" id="A0A6J0BS48"/>
<dbReference type="OrthoDB" id="8189406at2759"/>
<feature type="region of interest" description="Disordered" evidence="1">
    <location>
        <begin position="671"/>
        <end position="698"/>
    </location>
</feature>
<evidence type="ECO:0000313" key="2">
    <source>
        <dbReference type="Proteomes" id="UP000829291"/>
    </source>
</evidence>
<evidence type="ECO:0000256" key="1">
    <source>
        <dbReference type="SAM" id="MobiDB-lite"/>
    </source>
</evidence>
<keyword evidence="2" id="KW-1185">Reference proteome</keyword>
<dbReference type="GeneID" id="107222036"/>
<sequence length="698" mass="78579">MMMAPPQVVGVLLKKPGQREDSLTHPRVPPLDPQEIKIRGELYVENLGEQRMVTIRMGWLWVEGTPMRLPLRALNLRQATPSICQPHDSALGFTLSNPQNGTLATFWADTEPIYWSWVRAIAAELVRQTPFRAQRCLNFLEILTICPRGPVPLPDSPTESRRRSRSELRSWFRNSSKEREVNSSITSEEHQRRARSELRGWFSNSSDEDVHVEFRSIPHILPKEPPATRPWAFSESSEGSDDSLPWGGGQSSVDSVDSVNGICKTVLPEPELKEQRIQRYKEARRRENEARSRRVVEEDARRRKARAEENNNIVSLAKLTRIYRSAESEKNVETNNNNNNNKNHNIVLLTSTNGVRATRRNGSVSREKFAKDVSSCGLTTVRQRSPESRTTAMTNGSILEGEKFEAIKSSLVKVSGNFVRFEEQGNLAKSANLISSQPKTDSVSCSVGERRSRARERRSVRDRGMTTSINHSSNVDTQVETICDRKERLAPVSSRIPIYQQVQTPPFEVSAATLTSLPTLSSTRSSALKHRETAQPKSPTSFSLAPEPSEEAIARLLKRCQRVDHYVPVRDKLTLFESLSRLGGRLARSTEDLGRAKANPSPRGKQRARSLHDLNRATKSVPVREMCRFFEGEKSTEETNGHLHIQRPRFCSDSALTSRSRTWSDGGVVANLSLSAPSSTTNKKSSAKSTGRRRQYVK</sequence>
<protein>
    <submittedName>
        <fullName evidence="3">Uncharacterized protein LOC107222036</fullName>
    </submittedName>
</protein>
<feature type="region of interest" description="Disordered" evidence="1">
    <location>
        <begin position="519"/>
        <end position="546"/>
    </location>
</feature>
<feature type="compositionally biased region" description="Low complexity" evidence="1">
    <location>
        <begin position="675"/>
        <end position="689"/>
    </location>
</feature>
<gene>
    <name evidence="3" type="primary">LOC107222036</name>
</gene>
<name>A0A6J0BS48_NEOLC</name>
<accession>A0A6J0BS48</accession>
<dbReference type="Proteomes" id="UP000829291">
    <property type="component" value="Chromosome 1"/>
</dbReference>
<feature type="region of interest" description="Disordered" evidence="1">
    <location>
        <begin position="282"/>
        <end position="307"/>
    </location>
</feature>
<dbReference type="AlphaFoldDB" id="A0A6J0BS48"/>
<feature type="region of interest" description="Disordered" evidence="1">
    <location>
        <begin position="438"/>
        <end position="476"/>
    </location>
</feature>
<proteinExistence type="predicted"/>
<feature type="compositionally biased region" description="Polar residues" evidence="1">
    <location>
        <begin position="465"/>
        <end position="476"/>
    </location>
</feature>
<dbReference type="RefSeq" id="XP_015516728.1">
    <property type="nucleotide sequence ID" value="XM_015661242.2"/>
</dbReference>
<organism evidence="3">
    <name type="scientific">Neodiprion lecontei</name>
    <name type="common">Redheaded pine sawfly</name>
    <dbReference type="NCBI Taxonomy" id="441921"/>
    <lineage>
        <taxon>Eukaryota</taxon>
        <taxon>Metazoa</taxon>
        <taxon>Ecdysozoa</taxon>
        <taxon>Arthropoda</taxon>
        <taxon>Hexapoda</taxon>
        <taxon>Insecta</taxon>
        <taxon>Pterygota</taxon>
        <taxon>Neoptera</taxon>
        <taxon>Endopterygota</taxon>
        <taxon>Hymenoptera</taxon>
        <taxon>Tenthredinoidea</taxon>
        <taxon>Diprionidae</taxon>
        <taxon>Diprioninae</taxon>
        <taxon>Neodiprion</taxon>
    </lineage>
</organism>